<comment type="caution">
    <text evidence="1">The sequence shown here is derived from an EMBL/GenBank/DDBJ whole genome shotgun (WGS) entry which is preliminary data.</text>
</comment>
<evidence type="ECO:0000313" key="1">
    <source>
        <dbReference type="EMBL" id="TNV77881.1"/>
    </source>
</evidence>
<reference evidence="1" key="1">
    <citation type="submission" date="2019-06" db="EMBL/GenBank/DDBJ databases">
        <authorList>
            <person name="Zheng W."/>
        </authorList>
    </citation>
    <scope>NUCLEOTIDE SEQUENCE</scope>
    <source>
        <strain evidence="1">QDHG01</strain>
    </source>
</reference>
<gene>
    <name evidence="1" type="ORF">FGO68_gene9384</name>
</gene>
<protein>
    <submittedName>
        <fullName evidence="1">Uncharacterized protein</fullName>
    </submittedName>
</protein>
<keyword evidence="2" id="KW-1185">Reference proteome</keyword>
<dbReference type="Proteomes" id="UP000785679">
    <property type="component" value="Unassembled WGS sequence"/>
</dbReference>
<dbReference type="EMBL" id="RRYP01011214">
    <property type="protein sequence ID" value="TNV77881.1"/>
    <property type="molecule type" value="Genomic_DNA"/>
</dbReference>
<dbReference type="AlphaFoldDB" id="A0A8J8NMA4"/>
<proteinExistence type="predicted"/>
<accession>A0A8J8NMA4</accession>
<evidence type="ECO:0000313" key="2">
    <source>
        <dbReference type="Proteomes" id="UP000785679"/>
    </source>
</evidence>
<name>A0A8J8NMA4_HALGN</name>
<sequence>MENNTNVEVRLSTIINQDKEELGSSLFSKTLLKANFISKKVLKSMPVNKIVDTYLCEVDLTPDAKIDQGALYEVSVNLTSKRNQPKRGWLFDGMKLVPVQDGDTEAIEQYDNIEEREQAQELQNLQDLVLLRQTGQAHTIRWQPAATQIIRPTANQAIRPVQNQGFLDRLFGRNK</sequence>
<organism evidence="1 2">
    <name type="scientific">Halteria grandinella</name>
    <dbReference type="NCBI Taxonomy" id="5974"/>
    <lineage>
        <taxon>Eukaryota</taxon>
        <taxon>Sar</taxon>
        <taxon>Alveolata</taxon>
        <taxon>Ciliophora</taxon>
        <taxon>Intramacronucleata</taxon>
        <taxon>Spirotrichea</taxon>
        <taxon>Stichotrichia</taxon>
        <taxon>Sporadotrichida</taxon>
        <taxon>Halteriidae</taxon>
        <taxon>Halteria</taxon>
    </lineage>
</organism>